<keyword evidence="11" id="KW-0961">Cell wall biogenesis/degradation</keyword>
<feature type="domain" description="1,3-beta-glucan synthase component FKS1-like" evidence="16">
    <location>
        <begin position="183"/>
        <end position="299"/>
    </location>
</feature>
<keyword evidence="10 15" id="KW-0472">Membrane</keyword>
<feature type="transmembrane region" description="Helical" evidence="15">
    <location>
        <begin position="447"/>
        <end position="473"/>
    </location>
</feature>
<keyword evidence="18" id="KW-1185">Reference proteome</keyword>
<evidence type="ECO:0000256" key="12">
    <source>
        <dbReference type="ARBA" id="ARBA00032165"/>
    </source>
</evidence>
<evidence type="ECO:0000256" key="13">
    <source>
        <dbReference type="ARBA" id="ARBA00047777"/>
    </source>
</evidence>
<dbReference type="GO" id="GO:0006075">
    <property type="term" value="P:(1-&gt;3)-beta-D-glucan biosynthetic process"/>
    <property type="evidence" value="ECO:0007669"/>
    <property type="project" value="InterPro"/>
</dbReference>
<dbReference type="GO" id="GO:0000148">
    <property type="term" value="C:1,3-beta-D-glucan synthase complex"/>
    <property type="evidence" value="ECO:0007669"/>
    <property type="project" value="InterPro"/>
</dbReference>
<feature type="transmembrane region" description="Helical" evidence="15">
    <location>
        <begin position="407"/>
        <end position="426"/>
    </location>
</feature>
<evidence type="ECO:0000256" key="5">
    <source>
        <dbReference type="ARBA" id="ARBA00022676"/>
    </source>
</evidence>
<gene>
    <name evidence="17" type="ORF">HHK36_001873</name>
</gene>
<sequence>MHLTTTIVGSDAMSLRQRPPPPSAPPYGHPYGPSRGVGGATADSSAEEVFNIIPVHNLLADHPSLRYPEVRAAAAALRAVGDLRKPPFVTWRDGMDLLDWLGAFFGFQRDNVRNQREHLVLHLANAQMRLQPPPDNIDSLDPTVLRRFRKKLLQNYSSWCSYLGCKSNLWISDRRDPSSSDHRRELLYTSLHLLVWGEAANLRFVPECICYIFHHMAMELNRILEDYIDENTGRPVLPSFSGEDAFLNRVITPIYQTIRAEVERSRNGTTPHSAWRNYDDINEYFWSRRCFQKLKWPIDVGSNFFVTTGKSKRVGKTGFVEQRSFWNVFRSFDRLWIMLILFLQAAIVVAWEGSEFPWQALKKREVQVRVLTVFITWGGLRFLKTLLDAGTQYSLVSRETMWVGVRMALKTIAATVWTILFGVLYGRILQQKNNDGGRWSGEANRRVVTFLEVALAFIFPEVLALALFVLPWIRNFLENTNWRIFYLLTWWFQSRTFVGRGLREGLMDNIKYTLFWVSVLAAKFSFSYFLQIKPMVAPTKAILDLNNIDYKWHEFFGNTNRFAVGLLWLPVILIYLMDLQIWYAIFSSFAGAIVGLFSHLGEIRNIQQLRLRFQFFASAMQFNLMPEEQLLNTRGTLRNKFNDAIRRLKLRYGLGRPYKKIESNQVEATKFALLWNEIITTFREEDIISDREEELLELTPNSWNIRVIRWPCLLLCNELLLALSQAKELVDARDKWLWWKICKNEYRRCAVIESYDSIKHLLLEIIKDGTKEHSIVNNLFLEIDHALQMEKFTETYSTTTLPQIHAKLISFVEFLNRPKKDLNKLVNVLQALYEIFIRDFSKEKRTIEQLRHDGLAPPRSAASTGLLFENAVELPDVENTTFYRHVRRLKTILTSRDSMHNVPMNLEARRRIAFFSNSLFMNMPHAPQVEKMMAFSVLTPYYNEDVVYSKEQLRTENEDGISTLFYLQKIYDDEWRNFMERMRREGMVNDNEIWTNKLRDLRLWASYRGQTLSRTVRGMMYYYRALKMLAFLDSASEMDVREGSRELASVGSMRRDGSLDGIGLAGSPSSRSLSRASSGVSLLFKGHEYGTALMKYTYVVACQIYGAQKAKKDPHAEEILYLMKNNEALRVAYVDEVHTGREEVEYYSVLVKYDQDLQKEVEIYRIRLPGPLKLGEGKPENQNHALIFTRGDAVQTIDMNQDNYFEEALKMRNLLEEFRTYYGIRKPTILGVREHVFTGSVSSLAWFMSAQETSFVTLGQRVLANPLKVRMHYGHPDVFDRFWFLSRGGISKASKVINISEDIFAGFNCTLRGGNVTHHEYIQVGKGRDVGLNQISMFEAKVASGNGEQVLSRDIYRLGHRLDFFRMLSFFYTTVGFFFNTMAVVLTVYAFLWGRLYLALSGIEDAASSNANNNKALGAILNQQLIIQLGLFTALPMIVENTLEHGFLAAIWDFLTMQLQLASVFYTFSMGTRTHFFGRTILHGGAKYRATGRGFVVQHKCFAENYRLYARSHFVKAIELGVILTVYASHSPIAKDGFVYIALTISSWFLVVSWIMAPFVFNPSGFDWLKTVYDFDDFMNWIWYRGGVFTKADLSWETWWYEEQDHLRTTGLWGKLLEIILDLRFFFFQYGIVYQLGIAGGSTSIAVYLLSWIFMVVAVGLSVIIAYARDKYAAKEHIYYRLVQFVVILLAVLVIVVLMQFTQFKFIDLLTSLMAFIPTGWGLISIAQVLRPFLQRTVVWETVVSMARLYDVLFGVIVMVPVALLSWMPGFQSMQTRILFNEAFSRGLQISRILTGKKSNIDM</sequence>
<feature type="transmembrane region" description="Helical" evidence="15">
    <location>
        <begin position="512"/>
        <end position="530"/>
    </location>
</feature>
<dbReference type="Pfam" id="PF14288">
    <property type="entry name" value="FKS1_dom1"/>
    <property type="match status" value="1"/>
</dbReference>
<evidence type="ECO:0000256" key="3">
    <source>
        <dbReference type="ARBA" id="ARBA00012589"/>
    </source>
</evidence>
<keyword evidence="4" id="KW-1003">Cell membrane</keyword>
<evidence type="ECO:0000256" key="10">
    <source>
        <dbReference type="ARBA" id="ARBA00023136"/>
    </source>
</evidence>
<evidence type="ECO:0000256" key="4">
    <source>
        <dbReference type="ARBA" id="ARBA00022475"/>
    </source>
</evidence>
<feature type="transmembrane region" description="Helical" evidence="15">
    <location>
        <begin position="1370"/>
        <end position="1392"/>
    </location>
</feature>
<dbReference type="EC" id="2.4.1.34" evidence="3"/>
<keyword evidence="8" id="KW-0133">Cell shape</keyword>
<dbReference type="InterPro" id="IPR058851">
    <property type="entry name" value="CALS1_helical"/>
</dbReference>
<dbReference type="GO" id="GO:0008360">
    <property type="term" value="P:regulation of cell shape"/>
    <property type="evidence" value="ECO:0007669"/>
    <property type="project" value="UniProtKB-KW"/>
</dbReference>
<dbReference type="SMART" id="SM01205">
    <property type="entry name" value="FKS1_dom1"/>
    <property type="match status" value="1"/>
</dbReference>
<feature type="transmembrane region" description="Helical" evidence="15">
    <location>
        <begin position="1706"/>
        <end position="1729"/>
    </location>
</feature>
<dbReference type="InterPro" id="IPR026899">
    <property type="entry name" value="FKS1-like_dom1"/>
</dbReference>
<dbReference type="Pfam" id="PF25968">
    <property type="entry name" value="CALS1"/>
    <property type="match status" value="1"/>
</dbReference>
<feature type="compositionally biased region" description="Pro residues" evidence="14">
    <location>
        <begin position="18"/>
        <end position="28"/>
    </location>
</feature>
<evidence type="ECO:0000256" key="14">
    <source>
        <dbReference type="SAM" id="MobiDB-lite"/>
    </source>
</evidence>
<feature type="transmembrane region" description="Helical" evidence="15">
    <location>
        <begin position="1538"/>
        <end position="1561"/>
    </location>
</feature>
<feature type="transmembrane region" description="Helical" evidence="15">
    <location>
        <begin position="555"/>
        <end position="575"/>
    </location>
</feature>
<evidence type="ECO:0000256" key="7">
    <source>
        <dbReference type="ARBA" id="ARBA00022692"/>
    </source>
</evidence>
<feature type="transmembrane region" description="Helical" evidence="15">
    <location>
        <begin position="1645"/>
        <end position="1666"/>
    </location>
</feature>
<dbReference type="GO" id="GO:0003843">
    <property type="term" value="F:1,3-beta-D-glucan synthase activity"/>
    <property type="evidence" value="ECO:0007669"/>
    <property type="project" value="UniProtKB-EC"/>
</dbReference>
<dbReference type="PANTHER" id="PTHR12741">
    <property type="entry name" value="LYST-INTERACTING PROTEIN LIP5 DOPAMINE RESPONSIVE PROTEIN DRG-1"/>
    <property type="match status" value="1"/>
</dbReference>
<evidence type="ECO:0000313" key="17">
    <source>
        <dbReference type="EMBL" id="KAF8413879.1"/>
    </source>
</evidence>
<keyword evidence="6" id="KW-0808">Transferase</keyword>
<proteinExistence type="inferred from homology"/>
<dbReference type="OMA" id="ASMYVME"/>
<comment type="caution">
    <text evidence="17">The sequence shown here is derived from an EMBL/GenBank/DDBJ whole genome shotgun (WGS) entry which is preliminary data.</text>
</comment>
<reference evidence="17 18" key="1">
    <citation type="submission" date="2020-04" db="EMBL/GenBank/DDBJ databases">
        <title>Plant Genome Project.</title>
        <authorList>
            <person name="Zhang R.-G."/>
        </authorList>
    </citation>
    <scope>NUCLEOTIDE SEQUENCE [LARGE SCALE GENOMIC DNA]</scope>
    <source>
        <strain evidence="17">YNK0</strain>
        <tissue evidence="17">Leaf</tissue>
    </source>
</reference>
<feature type="transmembrane region" description="Helical" evidence="15">
    <location>
        <begin position="335"/>
        <end position="354"/>
    </location>
</feature>
<evidence type="ECO:0000256" key="9">
    <source>
        <dbReference type="ARBA" id="ARBA00022989"/>
    </source>
</evidence>
<keyword evidence="7 15" id="KW-0812">Transmembrane</keyword>
<dbReference type="InterPro" id="IPR003440">
    <property type="entry name" value="Glyco_trans_48_dom"/>
</dbReference>
<keyword evidence="5" id="KW-0328">Glycosyltransferase</keyword>
<evidence type="ECO:0000256" key="6">
    <source>
        <dbReference type="ARBA" id="ARBA00022679"/>
    </source>
</evidence>
<comment type="catalytic activity">
    <reaction evidence="13">
        <text>[(1-&gt;3)-beta-D-glucosyl](n) + UDP-alpha-D-glucose = [(1-&gt;3)-beta-D-glucosyl](n+1) + UDP + H(+)</text>
        <dbReference type="Rhea" id="RHEA:21476"/>
        <dbReference type="Rhea" id="RHEA-COMP:11146"/>
        <dbReference type="Rhea" id="RHEA-COMP:14303"/>
        <dbReference type="ChEBI" id="CHEBI:15378"/>
        <dbReference type="ChEBI" id="CHEBI:37671"/>
        <dbReference type="ChEBI" id="CHEBI:58223"/>
        <dbReference type="ChEBI" id="CHEBI:58885"/>
        <dbReference type="EC" id="2.4.1.34"/>
    </reaction>
</comment>
<dbReference type="Pfam" id="PF02364">
    <property type="entry name" value="Glucan_synthase"/>
    <property type="match status" value="1"/>
</dbReference>
<feature type="transmembrane region" description="Helical" evidence="15">
    <location>
        <begin position="1749"/>
        <end position="1768"/>
    </location>
</feature>
<evidence type="ECO:0000256" key="1">
    <source>
        <dbReference type="ARBA" id="ARBA00004651"/>
    </source>
</evidence>
<dbReference type="GO" id="GO:0005886">
    <property type="term" value="C:plasma membrane"/>
    <property type="evidence" value="ECO:0007669"/>
    <property type="project" value="TreeGrafter"/>
</dbReference>
<evidence type="ECO:0000259" key="16">
    <source>
        <dbReference type="SMART" id="SM01205"/>
    </source>
</evidence>
<evidence type="ECO:0000256" key="8">
    <source>
        <dbReference type="ARBA" id="ARBA00022960"/>
    </source>
</evidence>
<feature type="region of interest" description="Disordered" evidence="14">
    <location>
        <begin position="1"/>
        <end position="40"/>
    </location>
</feature>
<evidence type="ECO:0000256" key="2">
    <source>
        <dbReference type="ARBA" id="ARBA00009040"/>
    </source>
</evidence>
<feature type="transmembrane region" description="Helical" evidence="15">
    <location>
        <begin position="366"/>
        <end position="387"/>
    </location>
</feature>
<evidence type="ECO:0000256" key="11">
    <source>
        <dbReference type="ARBA" id="ARBA00023316"/>
    </source>
</evidence>
<dbReference type="EMBL" id="JABCRI010000001">
    <property type="protein sequence ID" value="KAF8413879.1"/>
    <property type="molecule type" value="Genomic_DNA"/>
</dbReference>
<organism evidence="17 18">
    <name type="scientific">Tetracentron sinense</name>
    <name type="common">Spur-leaf</name>
    <dbReference type="NCBI Taxonomy" id="13715"/>
    <lineage>
        <taxon>Eukaryota</taxon>
        <taxon>Viridiplantae</taxon>
        <taxon>Streptophyta</taxon>
        <taxon>Embryophyta</taxon>
        <taxon>Tracheophyta</taxon>
        <taxon>Spermatophyta</taxon>
        <taxon>Magnoliopsida</taxon>
        <taxon>Trochodendrales</taxon>
        <taxon>Trochodendraceae</taxon>
        <taxon>Tetracentron</taxon>
    </lineage>
</organism>
<evidence type="ECO:0000256" key="15">
    <source>
        <dbReference type="SAM" id="Phobius"/>
    </source>
</evidence>
<dbReference type="Proteomes" id="UP000655225">
    <property type="component" value="Unassembled WGS sequence"/>
</dbReference>
<protein>
    <recommendedName>
        <fullName evidence="12">1,3-beta-glucan synthase</fullName>
        <ecNumber evidence="3">2.4.1.34</ecNumber>
    </recommendedName>
    <alternativeName>
        <fullName evidence="12">1,3-beta-glucan synthase</fullName>
    </alternativeName>
</protein>
<feature type="transmembrane region" description="Helical" evidence="15">
    <location>
        <begin position="1678"/>
        <end position="1699"/>
    </location>
</feature>
<evidence type="ECO:0000313" key="18">
    <source>
        <dbReference type="Proteomes" id="UP000655225"/>
    </source>
</evidence>
<dbReference type="PANTHER" id="PTHR12741:SF7">
    <property type="entry name" value="CALLOSE SYNTHASE 12"/>
    <property type="match status" value="1"/>
</dbReference>
<dbReference type="OrthoDB" id="1880850at2759"/>
<accession>A0A834ZTI3</accession>
<name>A0A834ZTI3_TETSI</name>
<keyword evidence="9 15" id="KW-1133">Transmembrane helix</keyword>
<feature type="transmembrane region" description="Helical" evidence="15">
    <location>
        <begin position="1447"/>
        <end position="1469"/>
    </location>
</feature>
<comment type="subcellular location">
    <subcellularLocation>
        <location evidence="1">Cell membrane</location>
        <topology evidence="1">Multi-pass membrane protein</topology>
    </subcellularLocation>
</comment>
<comment type="similarity">
    <text evidence="2">Belongs to the glycosyltransferase 48 family.</text>
</comment>